<organism evidence="1 2">
    <name type="scientific">Hoyosella altamirensis</name>
    <dbReference type="NCBI Taxonomy" id="616997"/>
    <lineage>
        <taxon>Bacteria</taxon>
        <taxon>Bacillati</taxon>
        <taxon>Actinomycetota</taxon>
        <taxon>Actinomycetes</taxon>
        <taxon>Mycobacteriales</taxon>
        <taxon>Hoyosellaceae</taxon>
        <taxon>Hoyosella</taxon>
    </lineage>
</organism>
<sequence length="37" mass="4367">MSKRCFYEKFPTRNDQTAELSHVSPVIHLRNGECERS</sequence>
<protein>
    <submittedName>
        <fullName evidence="1">Uncharacterized protein</fullName>
    </submittedName>
</protein>
<evidence type="ECO:0000313" key="2">
    <source>
        <dbReference type="Proteomes" id="UP000567922"/>
    </source>
</evidence>
<gene>
    <name evidence="1" type="ORF">FHU29_001534</name>
</gene>
<keyword evidence="2" id="KW-1185">Reference proteome</keyword>
<dbReference type="EMBL" id="JACHWS010000001">
    <property type="protein sequence ID" value="MBB3037100.1"/>
    <property type="molecule type" value="Genomic_DNA"/>
</dbReference>
<evidence type="ECO:0000313" key="1">
    <source>
        <dbReference type="EMBL" id="MBB3037100.1"/>
    </source>
</evidence>
<dbReference type="AlphaFoldDB" id="A0A839RKW4"/>
<reference evidence="1 2" key="1">
    <citation type="submission" date="2020-08" db="EMBL/GenBank/DDBJ databases">
        <title>Sequencing the genomes of 1000 actinobacteria strains.</title>
        <authorList>
            <person name="Klenk H.-P."/>
        </authorList>
    </citation>
    <scope>NUCLEOTIDE SEQUENCE [LARGE SCALE GENOMIC DNA]</scope>
    <source>
        <strain evidence="1 2">DSM 45258</strain>
    </source>
</reference>
<accession>A0A839RKW4</accession>
<comment type="caution">
    <text evidence="1">The sequence shown here is derived from an EMBL/GenBank/DDBJ whole genome shotgun (WGS) entry which is preliminary data.</text>
</comment>
<proteinExistence type="predicted"/>
<dbReference type="Proteomes" id="UP000567922">
    <property type="component" value="Unassembled WGS sequence"/>
</dbReference>
<name>A0A839RKW4_9ACTN</name>